<dbReference type="EMBL" id="UYYG01001173">
    <property type="protein sequence ID" value="VDN58905.1"/>
    <property type="molecule type" value="Genomic_DNA"/>
</dbReference>
<dbReference type="InterPro" id="IPR004467">
    <property type="entry name" value="Or_phspho_trans_dom"/>
</dbReference>
<dbReference type="PANTHER" id="PTHR19278:SF9">
    <property type="entry name" value="URIDINE 5'-MONOPHOSPHATE SYNTHASE"/>
    <property type="match status" value="1"/>
</dbReference>
<evidence type="ECO:0000256" key="5">
    <source>
        <dbReference type="ARBA" id="ARBA00022975"/>
    </source>
</evidence>
<dbReference type="GO" id="GO:0044205">
    <property type="term" value="P:'de novo' UMP biosynthetic process"/>
    <property type="evidence" value="ECO:0007669"/>
    <property type="project" value="UniProtKB-UniPathway"/>
</dbReference>
<dbReference type="Proteomes" id="UP000038040">
    <property type="component" value="Unplaced"/>
</dbReference>
<dbReference type="InterPro" id="IPR023031">
    <property type="entry name" value="OPRT"/>
</dbReference>
<evidence type="ECO:0000256" key="1">
    <source>
        <dbReference type="ARBA" id="ARBA00004889"/>
    </source>
</evidence>
<dbReference type="InterPro" id="IPR029057">
    <property type="entry name" value="PRTase-like"/>
</dbReference>
<evidence type="ECO:0000313" key="9">
    <source>
        <dbReference type="Proteomes" id="UP000274756"/>
    </source>
</evidence>
<dbReference type="Proteomes" id="UP000274756">
    <property type="component" value="Unassembled WGS sequence"/>
</dbReference>
<keyword evidence="4" id="KW-0808">Transferase</keyword>
<dbReference type="PANTHER" id="PTHR19278">
    <property type="entry name" value="OROTATE PHOSPHORIBOSYLTRANSFERASE"/>
    <property type="match status" value="1"/>
</dbReference>
<dbReference type="EC" id="2.4.2.10" evidence="2"/>
<name>A0A0N4UCS1_DRAME</name>
<sequence>MASQLDENNQEKKSEMAQSMESLIESLLKCDAVKFGEFVLKSGIKSPIYIDIRTVFSIHSLMRSIADQICNLIQDKKLVYDHIVGVPYGALPFATQVCVTLNRPLLLYRKEIKKHGLAKRIEGVYRKGDKVLVIEDVVTSG</sequence>
<evidence type="ECO:0000256" key="2">
    <source>
        <dbReference type="ARBA" id="ARBA00011971"/>
    </source>
</evidence>
<dbReference type="SUPFAM" id="SSF53271">
    <property type="entry name" value="PRTase-like"/>
    <property type="match status" value="1"/>
</dbReference>
<accession>A0A0N4UCS1</accession>
<dbReference type="Gene3D" id="3.40.50.2020">
    <property type="match status" value="1"/>
</dbReference>
<dbReference type="CDD" id="cd06223">
    <property type="entry name" value="PRTases_typeI"/>
    <property type="match status" value="1"/>
</dbReference>
<reference evidence="7 9" key="2">
    <citation type="submission" date="2018-11" db="EMBL/GenBank/DDBJ databases">
        <authorList>
            <consortium name="Pathogen Informatics"/>
        </authorList>
    </citation>
    <scope>NUCLEOTIDE SEQUENCE [LARGE SCALE GENOMIC DNA]</scope>
</reference>
<dbReference type="UniPathway" id="UPA00070">
    <property type="reaction ID" value="UER00119"/>
</dbReference>
<keyword evidence="3" id="KW-0328">Glycosyltransferase</keyword>
<keyword evidence="5" id="KW-0665">Pyrimidine biosynthesis</keyword>
<gene>
    <name evidence="7" type="ORF">DME_LOCUS8878</name>
</gene>
<dbReference type="GO" id="GO:0004588">
    <property type="term" value="F:orotate phosphoribosyltransferase activity"/>
    <property type="evidence" value="ECO:0007669"/>
    <property type="project" value="UniProtKB-EC"/>
</dbReference>
<reference evidence="10" key="1">
    <citation type="submission" date="2017-02" db="UniProtKB">
        <authorList>
            <consortium name="WormBaseParasite"/>
        </authorList>
    </citation>
    <scope>IDENTIFICATION</scope>
</reference>
<dbReference type="AlphaFoldDB" id="A0A0N4UCS1"/>
<dbReference type="Pfam" id="PF00156">
    <property type="entry name" value="Pribosyltran"/>
    <property type="match status" value="1"/>
</dbReference>
<dbReference type="OrthoDB" id="10263753at2759"/>
<dbReference type="NCBIfam" id="TIGR00336">
    <property type="entry name" value="pyrE"/>
    <property type="match status" value="1"/>
</dbReference>
<dbReference type="GO" id="GO:0019856">
    <property type="term" value="P:pyrimidine nucleobase biosynthetic process"/>
    <property type="evidence" value="ECO:0007669"/>
    <property type="project" value="TreeGrafter"/>
</dbReference>
<feature type="domain" description="Phosphoribosyltransferase" evidence="6">
    <location>
        <begin position="59"/>
        <end position="141"/>
    </location>
</feature>
<dbReference type="InterPro" id="IPR000836">
    <property type="entry name" value="PRTase_dom"/>
</dbReference>
<comment type="pathway">
    <text evidence="1">Pyrimidine metabolism; UMP biosynthesis via de novo pathway; UMP from orotate: step 1/2.</text>
</comment>
<evidence type="ECO:0000313" key="8">
    <source>
        <dbReference type="Proteomes" id="UP000038040"/>
    </source>
</evidence>
<evidence type="ECO:0000259" key="6">
    <source>
        <dbReference type="Pfam" id="PF00156"/>
    </source>
</evidence>
<evidence type="ECO:0000256" key="4">
    <source>
        <dbReference type="ARBA" id="ARBA00022679"/>
    </source>
</evidence>
<proteinExistence type="inferred from homology"/>
<evidence type="ECO:0000313" key="7">
    <source>
        <dbReference type="EMBL" id="VDN58905.1"/>
    </source>
</evidence>
<dbReference type="WBParaSite" id="DME_0000507901-mRNA-1">
    <property type="protein sequence ID" value="DME_0000507901-mRNA-1"/>
    <property type="gene ID" value="DME_0000507901"/>
</dbReference>
<dbReference type="HAMAP" id="MF_01208">
    <property type="entry name" value="PyrE"/>
    <property type="match status" value="1"/>
</dbReference>
<protein>
    <recommendedName>
        <fullName evidence="2">orotate phosphoribosyltransferase</fullName>
        <ecNumber evidence="2">2.4.2.10</ecNumber>
    </recommendedName>
</protein>
<organism evidence="8 10">
    <name type="scientific">Dracunculus medinensis</name>
    <name type="common">Guinea worm</name>
    <dbReference type="NCBI Taxonomy" id="318479"/>
    <lineage>
        <taxon>Eukaryota</taxon>
        <taxon>Metazoa</taxon>
        <taxon>Ecdysozoa</taxon>
        <taxon>Nematoda</taxon>
        <taxon>Chromadorea</taxon>
        <taxon>Rhabditida</taxon>
        <taxon>Spirurina</taxon>
        <taxon>Dracunculoidea</taxon>
        <taxon>Dracunculidae</taxon>
        <taxon>Dracunculus</taxon>
    </lineage>
</organism>
<evidence type="ECO:0000256" key="3">
    <source>
        <dbReference type="ARBA" id="ARBA00022676"/>
    </source>
</evidence>
<evidence type="ECO:0000313" key="10">
    <source>
        <dbReference type="WBParaSite" id="DME_0000507901-mRNA-1"/>
    </source>
</evidence>
<dbReference type="GO" id="GO:0004590">
    <property type="term" value="F:orotidine-5'-phosphate decarboxylase activity"/>
    <property type="evidence" value="ECO:0007669"/>
    <property type="project" value="TreeGrafter"/>
</dbReference>
<keyword evidence="9" id="KW-1185">Reference proteome</keyword>
<dbReference type="STRING" id="318479.A0A0N4UCS1"/>